<dbReference type="SUPFAM" id="SSF54928">
    <property type="entry name" value="RNA-binding domain, RBD"/>
    <property type="match status" value="1"/>
</dbReference>
<accession>A0A210Q271</accession>
<evidence type="ECO:0000256" key="5">
    <source>
        <dbReference type="ARBA" id="ARBA00022833"/>
    </source>
</evidence>
<feature type="region of interest" description="Disordered" evidence="10">
    <location>
        <begin position="599"/>
        <end position="638"/>
    </location>
</feature>
<dbReference type="EMBL" id="NEDP02005216">
    <property type="protein sequence ID" value="OWF42834.1"/>
    <property type="molecule type" value="Genomic_DNA"/>
</dbReference>
<name>A0A210Q271_MIZYE</name>
<evidence type="ECO:0000256" key="8">
    <source>
        <dbReference type="PROSITE-ProRule" id="PRU00176"/>
    </source>
</evidence>
<sequence length="725" mass="79880">MGSVATGNLTRPSQTCNIVPHPLQGQLTLQNQYNATMHYSTPKAGPEKGPIHKTDWTCSKCGVHNFKRRDHCFKCNLSREESDRKQEGDGFDQVGTNPCNTLVLRGLDALTTEDNLIQALGQVTSSVIKNCQVLRDELTNTSRGYGFLELESVMESQQLLDTLTQLHPPFEVDGKQILVSFAKNTFSTVMATLKATSPADQSNWDYSQQTAGAQQPGSAAGANPAGFYDGQYFQGTEYDAATYAQYYGEQGYDYAQYYGQGYSQEQAASATASASTNPTQTDTTNAAAAVAQAAIQQRNAVKQYQKQVREQQKLADMTPEERLACQAEEWSKKKPGKPGQPQPTAPVAPTPPVPQVQSEYTVYPAPDVSTYSYEESSGYYYDSVTGLYYDANSQYFYNSQTAQFLYWDSEKSTYLPAPTGDDNSSKEEGSEKGGKKDKEKKEKVKIAKRIAKDMEKWAKTLNAQKEAIKGFSFKTSIGNSRFEKESATADAGFAILEKSAKGSLEDKKMMPPPPNDKANVGPTPGAILVASYGGDSDSDEEDPSSAGGTGPVDESKLTDWSKLACLLCKRQFQTREILMKHQQMSDLHKQNLEALHKTRNQNNAASEQEKLQYRDRAKERRQKYGIPPPPEPRMKRPDIPIIPEQPTKAGIGQDNIGNKLLQKMGWSSGQGLGKKGQGIVNPIEAKRRMQTAGLGMRGSSYGANASDTYKDAVKKTMFARYQETE</sequence>
<feature type="compositionally biased region" description="Basic and acidic residues" evidence="10">
    <location>
        <begin position="423"/>
        <end position="444"/>
    </location>
</feature>
<evidence type="ECO:0000256" key="7">
    <source>
        <dbReference type="ARBA" id="ARBA00023242"/>
    </source>
</evidence>
<dbReference type="PROSITE" id="PS50102">
    <property type="entry name" value="RRM"/>
    <property type="match status" value="1"/>
</dbReference>
<evidence type="ECO:0000256" key="6">
    <source>
        <dbReference type="ARBA" id="ARBA00022884"/>
    </source>
</evidence>
<evidence type="ECO:0000259" key="13">
    <source>
        <dbReference type="PROSITE" id="PS50174"/>
    </source>
</evidence>
<evidence type="ECO:0000256" key="2">
    <source>
        <dbReference type="ARBA" id="ARBA00022723"/>
    </source>
</evidence>
<keyword evidence="16" id="KW-1185">Reference proteome</keyword>
<dbReference type="GO" id="GO:0005634">
    <property type="term" value="C:nucleus"/>
    <property type="evidence" value="ECO:0007669"/>
    <property type="project" value="UniProtKB-SubCell"/>
</dbReference>
<dbReference type="Gene3D" id="3.30.70.330">
    <property type="match status" value="1"/>
</dbReference>
<dbReference type="CDD" id="cd16162">
    <property type="entry name" value="OCRE_RBM5_like"/>
    <property type="match status" value="1"/>
</dbReference>
<keyword evidence="2" id="KW-0479">Metal-binding</keyword>
<evidence type="ECO:0000259" key="14">
    <source>
        <dbReference type="PROSITE" id="PS50199"/>
    </source>
</evidence>
<dbReference type="InterPro" id="IPR000467">
    <property type="entry name" value="G_patch_dom"/>
</dbReference>
<evidence type="ECO:0000256" key="1">
    <source>
        <dbReference type="ARBA" id="ARBA00004123"/>
    </source>
</evidence>
<dbReference type="InterPro" id="IPR013087">
    <property type="entry name" value="Znf_C2H2_type"/>
</dbReference>
<evidence type="ECO:0000313" key="16">
    <source>
        <dbReference type="Proteomes" id="UP000242188"/>
    </source>
</evidence>
<comment type="subcellular location">
    <subcellularLocation>
        <location evidence="1">Nucleus</location>
    </subcellularLocation>
</comment>
<dbReference type="STRING" id="6573.A0A210Q271"/>
<dbReference type="InterPro" id="IPR001876">
    <property type="entry name" value="Znf_RanBP2"/>
</dbReference>
<dbReference type="PROSITE" id="PS50199">
    <property type="entry name" value="ZF_RANBP2_2"/>
    <property type="match status" value="1"/>
</dbReference>
<feature type="domain" description="G-patch" evidence="13">
    <location>
        <begin position="653"/>
        <end position="699"/>
    </location>
</feature>
<feature type="domain" description="RanBP2-type" evidence="14">
    <location>
        <begin position="47"/>
        <end position="81"/>
    </location>
</feature>
<protein>
    <submittedName>
        <fullName evidence="15">RNA-binding protein 5</fullName>
    </submittedName>
</protein>
<dbReference type="GO" id="GO:0008270">
    <property type="term" value="F:zinc ion binding"/>
    <property type="evidence" value="ECO:0007669"/>
    <property type="project" value="UniProtKB-KW"/>
</dbReference>
<proteinExistence type="predicted"/>
<dbReference type="PROSITE" id="PS01358">
    <property type="entry name" value="ZF_RANBP2_1"/>
    <property type="match status" value="1"/>
</dbReference>
<evidence type="ECO:0000259" key="11">
    <source>
        <dbReference type="PROSITE" id="PS50102"/>
    </source>
</evidence>
<dbReference type="PROSITE" id="PS50174">
    <property type="entry name" value="G_PATCH"/>
    <property type="match status" value="1"/>
</dbReference>
<feature type="region of interest" description="Disordered" evidence="10">
    <location>
        <begin position="502"/>
        <end position="555"/>
    </location>
</feature>
<evidence type="ECO:0000256" key="3">
    <source>
        <dbReference type="ARBA" id="ARBA00022737"/>
    </source>
</evidence>
<dbReference type="Pfam" id="PF01585">
    <property type="entry name" value="G-patch"/>
    <property type="match status" value="1"/>
</dbReference>
<organism evidence="15 16">
    <name type="scientific">Mizuhopecten yessoensis</name>
    <name type="common">Japanese scallop</name>
    <name type="synonym">Patinopecten yessoensis</name>
    <dbReference type="NCBI Taxonomy" id="6573"/>
    <lineage>
        <taxon>Eukaryota</taxon>
        <taxon>Metazoa</taxon>
        <taxon>Spiralia</taxon>
        <taxon>Lophotrochozoa</taxon>
        <taxon>Mollusca</taxon>
        <taxon>Bivalvia</taxon>
        <taxon>Autobranchia</taxon>
        <taxon>Pteriomorphia</taxon>
        <taxon>Pectinida</taxon>
        <taxon>Pectinoidea</taxon>
        <taxon>Pectinidae</taxon>
        <taxon>Mizuhopecten</taxon>
    </lineage>
</organism>
<feature type="domain" description="RRM" evidence="11">
    <location>
        <begin position="100"/>
        <end position="184"/>
    </location>
</feature>
<feature type="compositionally biased region" description="Basic and acidic residues" evidence="10">
    <location>
        <begin position="607"/>
        <end position="618"/>
    </location>
</feature>
<evidence type="ECO:0000313" key="15">
    <source>
        <dbReference type="EMBL" id="OWF42834.1"/>
    </source>
</evidence>
<reference evidence="15 16" key="1">
    <citation type="journal article" date="2017" name="Nat. Ecol. Evol.">
        <title>Scallop genome provides insights into evolution of bilaterian karyotype and development.</title>
        <authorList>
            <person name="Wang S."/>
            <person name="Zhang J."/>
            <person name="Jiao W."/>
            <person name="Li J."/>
            <person name="Xun X."/>
            <person name="Sun Y."/>
            <person name="Guo X."/>
            <person name="Huan P."/>
            <person name="Dong B."/>
            <person name="Zhang L."/>
            <person name="Hu X."/>
            <person name="Sun X."/>
            <person name="Wang J."/>
            <person name="Zhao C."/>
            <person name="Wang Y."/>
            <person name="Wang D."/>
            <person name="Huang X."/>
            <person name="Wang R."/>
            <person name="Lv J."/>
            <person name="Li Y."/>
            <person name="Zhang Z."/>
            <person name="Liu B."/>
            <person name="Lu W."/>
            <person name="Hui Y."/>
            <person name="Liang J."/>
            <person name="Zhou Z."/>
            <person name="Hou R."/>
            <person name="Li X."/>
            <person name="Liu Y."/>
            <person name="Li H."/>
            <person name="Ning X."/>
            <person name="Lin Y."/>
            <person name="Zhao L."/>
            <person name="Xing Q."/>
            <person name="Dou J."/>
            <person name="Li Y."/>
            <person name="Mao J."/>
            <person name="Guo H."/>
            <person name="Dou H."/>
            <person name="Li T."/>
            <person name="Mu C."/>
            <person name="Jiang W."/>
            <person name="Fu Q."/>
            <person name="Fu X."/>
            <person name="Miao Y."/>
            <person name="Liu J."/>
            <person name="Yu Q."/>
            <person name="Li R."/>
            <person name="Liao H."/>
            <person name="Li X."/>
            <person name="Kong Y."/>
            <person name="Jiang Z."/>
            <person name="Chourrout D."/>
            <person name="Li R."/>
            <person name="Bao Z."/>
        </authorList>
    </citation>
    <scope>NUCLEOTIDE SEQUENCE [LARGE SCALE GENOMIC DNA]</scope>
    <source>
        <strain evidence="15 16">PY_sf001</strain>
    </source>
</reference>
<evidence type="ECO:0000256" key="9">
    <source>
        <dbReference type="PROSITE-ProRule" id="PRU00322"/>
    </source>
</evidence>
<dbReference type="SMART" id="SM00443">
    <property type="entry name" value="G_patch"/>
    <property type="match status" value="1"/>
</dbReference>
<evidence type="ECO:0000256" key="4">
    <source>
        <dbReference type="ARBA" id="ARBA00022771"/>
    </source>
</evidence>
<dbReference type="InterPro" id="IPR035979">
    <property type="entry name" value="RBD_domain_sf"/>
</dbReference>
<keyword evidence="5" id="KW-0862">Zinc</keyword>
<dbReference type="GO" id="GO:0000398">
    <property type="term" value="P:mRNA splicing, via spliceosome"/>
    <property type="evidence" value="ECO:0007669"/>
    <property type="project" value="TreeGrafter"/>
</dbReference>
<feature type="domain" description="C2H2-type" evidence="12">
    <location>
        <begin position="563"/>
        <end position="593"/>
    </location>
</feature>
<dbReference type="GO" id="GO:0003723">
    <property type="term" value="F:RNA binding"/>
    <property type="evidence" value="ECO:0007669"/>
    <property type="project" value="UniProtKB-UniRule"/>
</dbReference>
<dbReference type="InterPro" id="IPR000504">
    <property type="entry name" value="RRM_dom"/>
</dbReference>
<dbReference type="InterPro" id="IPR036443">
    <property type="entry name" value="Znf_RanBP2_sf"/>
</dbReference>
<feature type="region of interest" description="Disordered" evidence="10">
    <location>
        <begin position="415"/>
        <end position="444"/>
    </location>
</feature>
<dbReference type="SMART" id="SM00547">
    <property type="entry name" value="ZnF_RBZ"/>
    <property type="match status" value="1"/>
</dbReference>
<keyword evidence="7" id="KW-0539">Nucleus</keyword>
<dbReference type="Proteomes" id="UP000242188">
    <property type="component" value="Unassembled WGS sequence"/>
</dbReference>
<dbReference type="OrthoDB" id="29221at2759"/>
<feature type="region of interest" description="Disordered" evidence="10">
    <location>
        <begin position="329"/>
        <end position="361"/>
    </location>
</feature>
<dbReference type="PANTHER" id="PTHR13948">
    <property type="entry name" value="RNA-BINDING PROTEIN"/>
    <property type="match status" value="1"/>
</dbReference>
<evidence type="ECO:0000256" key="10">
    <source>
        <dbReference type="SAM" id="MobiDB-lite"/>
    </source>
</evidence>
<comment type="caution">
    <text evidence="15">The sequence shown here is derived from an EMBL/GenBank/DDBJ whole genome shotgun (WGS) entry which is preliminary data.</text>
</comment>
<dbReference type="InterPro" id="IPR041591">
    <property type="entry name" value="OCRE"/>
</dbReference>
<dbReference type="PROSITE" id="PS50157">
    <property type="entry name" value="ZINC_FINGER_C2H2_2"/>
    <property type="match status" value="1"/>
</dbReference>
<dbReference type="Pfam" id="PF17780">
    <property type="entry name" value="OCRE"/>
    <property type="match status" value="1"/>
</dbReference>
<dbReference type="PANTHER" id="PTHR13948:SF3">
    <property type="entry name" value="FI21118P1"/>
    <property type="match status" value="1"/>
</dbReference>
<feature type="compositionally biased region" description="Pro residues" evidence="10">
    <location>
        <begin position="338"/>
        <end position="354"/>
    </location>
</feature>
<keyword evidence="3" id="KW-0677">Repeat</keyword>
<dbReference type="Gene3D" id="4.10.1060.10">
    <property type="entry name" value="Zinc finger, RanBP2-type"/>
    <property type="match status" value="1"/>
</dbReference>
<keyword evidence="6 8" id="KW-0694">RNA-binding</keyword>
<gene>
    <name evidence="15" type="ORF">KP79_PYT11801</name>
</gene>
<dbReference type="SMART" id="SM00360">
    <property type="entry name" value="RRM"/>
    <property type="match status" value="1"/>
</dbReference>
<dbReference type="SUPFAM" id="SSF90209">
    <property type="entry name" value="Ran binding protein zinc finger-like"/>
    <property type="match status" value="1"/>
</dbReference>
<keyword evidence="4 9" id="KW-0863">Zinc-finger</keyword>
<dbReference type="AlphaFoldDB" id="A0A210Q271"/>
<dbReference type="CDD" id="cd12313">
    <property type="entry name" value="RRM1_RRM2_RBM5_like"/>
    <property type="match status" value="1"/>
</dbReference>
<evidence type="ECO:0000259" key="12">
    <source>
        <dbReference type="PROSITE" id="PS50157"/>
    </source>
</evidence>
<dbReference type="Pfam" id="PF00076">
    <property type="entry name" value="RRM_1"/>
    <property type="match status" value="1"/>
</dbReference>
<dbReference type="InterPro" id="IPR012677">
    <property type="entry name" value="Nucleotide-bd_a/b_plait_sf"/>
</dbReference>